<accession>A0AAD5KTW8</accession>
<keyword evidence="1" id="KW-0147">Chitin-binding</keyword>
<dbReference type="InterPro" id="IPR036508">
    <property type="entry name" value="Chitin-bd_dom_sf"/>
</dbReference>
<feature type="domain" description="Chitin-binding type-2" evidence="8">
    <location>
        <begin position="183"/>
        <end position="239"/>
    </location>
</feature>
<feature type="domain" description="Chitin-binding type-2" evidence="8">
    <location>
        <begin position="42"/>
        <end position="98"/>
    </location>
</feature>
<dbReference type="InterPro" id="IPR002557">
    <property type="entry name" value="Chitin-bd_dom"/>
</dbReference>
<evidence type="ECO:0000256" key="2">
    <source>
        <dbReference type="ARBA" id="ARBA00022729"/>
    </source>
</evidence>
<dbReference type="EMBL" id="WJBH02000005">
    <property type="protein sequence ID" value="KAI9558997.1"/>
    <property type="molecule type" value="Genomic_DNA"/>
</dbReference>
<dbReference type="SUPFAM" id="SSF57625">
    <property type="entry name" value="Invertebrate chitin-binding proteins"/>
    <property type="match status" value="3"/>
</dbReference>
<keyword evidence="10" id="KW-1185">Reference proteome</keyword>
<dbReference type="PANTHER" id="PTHR23301">
    <property type="entry name" value="CHITIN BINDING PERITROPHIN-A"/>
    <property type="match status" value="1"/>
</dbReference>
<dbReference type="InterPro" id="IPR051940">
    <property type="entry name" value="Chitin_bind-dev_reg"/>
</dbReference>
<evidence type="ECO:0000313" key="9">
    <source>
        <dbReference type="EMBL" id="KAI9558997.1"/>
    </source>
</evidence>
<dbReference type="PROSITE" id="PS50940">
    <property type="entry name" value="CHIT_BIND_II"/>
    <property type="match status" value="3"/>
</dbReference>
<feature type="chain" id="PRO_5042201155" description="Chitin-binding type-2 domain-containing protein" evidence="7">
    <location>
        <begin position="23"/>
        <end position="239"/>
    </location>
</feature>
<gene>
    <name evidence="9" type="ORF">GHT06_015786</name>
</gene>
<evidence type="ECO:0000259" key="8">
    <source>
        <dbReference type="PROSITE" id="PS50940"/>
    </source>
</evidence>
<dbReference type="GO" id="GO:0005576">
    <property type="term" value="C:extracellular region"/>
    <property type="evidence" value="ECO:0007669"/>
    <property type="project" value="InterPro"/>
</dbReference>
<keyword evidence="2 7" id="KW-0732">Signal</keyword>
<evidence type="ECO:0000256" key="5">
    <source>
        <dbReference type="ARBA" id="ARBA00023180"/>
    </source>
</evidence>
<keyword evidence="3" id="KW-0677">Repeat</keyword>
<sequence length="239" mass="25692">MESPSCASMAFVILVLFQVCLGQLVSARLTFDRQQRHFVKEAFSCPSQDGFYPVPNACTGSYYSCIDQVAYEMSCPGDSIFDPTVNRCVAPSQASCQEFHCPAPGGFYGIPDTCGSNYYSCVNDIGYLMTCPGTSVFDPAVGVCVPKEVASCSTTTTTTAPSSDTTTTKSTTTHTGPTSTIGPFTCPEAFGYYPTGIPCDDQFWRCSNTYAYLMTCPPTTIWNQAATVCDYPFTVPGCS</sequence>
<evidence type="ECO:0000256" key="3">
    <source>
        <dbReference type="ARBA" id="ARBA00022737"/>
    </source>
</evidence>
<dbReference type="SMART" id="SM00494">
    <property type="entry name" value="ChtBD2"/>
    <property type="match status" value="3"/>
</dbReference>
<evidence type="ECO:0000256" key="1">
    <source>
        <dbReference type="ARBA" id="ARBA00022669"/>
    </source>
</evidence>
<reference evidence="9 10" key="1">
    <citation type="submission" date="2022-05" db="EMBL/GenBank/DDBJ databases">
        <title>A multi-omics perspective on studying reproductive biology in Daphnia sinensis.</title>
        <authorList>
            <person name="Jia J."/>
        </authorList>
    </citation>
    <scope>NUCLEOTIDE SEQUENCE [LARGE SCALE GENOMIC DNA]</scope>
    <source>
        <strain evidence="9 10">WSL</strain>
    </source>
</reference>
<comment type="caution">
    <text evidence="9">The sequence shown here is derived from an EMBL/GenBank/DDBJ whole genome shotgun (WGS) entry which is preliminary data.</text>
</comment>
<dbReference type="Pfam" id="PF01607">
    <property type="entry name" value="CBM_14"/>
    <property type="match status" value="3"/>
</dbReference>
<feature type="domain" description="Chitin-binding type-2" evidence="8">
    <location>
        <begin position="101"/>
        <end position="154"/>
    </location>
</feature>
<keyword evidence="4" id="KW-1015">Disulfide bond</keyword>
<dbReference type="AlphaFoldDB" id="A0AAD5KTW8"/>
<evidence type="ECO:0000313" key="10">
    <source>
        <dbReference type="Proteomes" id="UP000820818"/>
    </source>
</evidence>
<proteinExistence type="predicted"/>
<name>A0AAD5KTW8_9CRUS</name>
<evidence type="ECO:0000256" key="7">
    <source>
        <dbReference type="SAM" id="SignalP"/>
    </source>
</evidence>
<evidence type="ECO:0000256" key="4">
    <source>
        <dbReference type="ARBA" id="ARBA00023157"/>
    </source>
</evidence>
<dbReference type="Proteomes" id="UP000820818">
    <property type="component" value="Linkage Group LG5"/>
</dbReference>
<evidence type="ECO:0000256" key="6">
    <source>
        <dbReference type="SAM" id="MobiDB-lite"/>
    </source>
</evidence>
<keyword evidence="5" id="KW-0325">Glycoprotein</keyword>
<dbReference type="PANTHER" id="PTHR23301:SF0">
    <property type="entry name" value="CHITIN-BINDING TYPE-2 DOMAIN-CONTAINING PROTEIN-RELATED"/>
    <property type="match status" value="1"/>
</dbReference>
<dbReference type="Gene3D" id="2.170.140.10">
    <property type="entry name" value="Chitin binding domain"/>
    <property type="match status" value="3"/>
</dbReference>
<feature type="signal peptide" evidence="7">
    <location>
        <begin position="1"/>
        <end position="22"/>
    </location>
</feature>
<protein>
    <recommendedName>
        <fullName evidence="8">Chitin-binding type-2 domain-containing protein</fullName>
    </recommendedName>
</protein>
<feature type="region of interest" description="Disordered" evidence="6">
    <location>
        <begin position="154"/>
        <end position="176"/>
    </location>
</feature>
<dbReference type="GO" id="GO:0008061">
    <property type="term" value="F:chitin binding"/>
    <property type="evidence" value="ECO:0007669"/>
    <property type="project" value="UniProtKB-KW"/>
</dbReference>
<organism evidence="9 10">
    <name type="scientific">Daphnia sinensis</name>
    <dbReference type="NCBI Taxonomy" id="1820382"/>
    <lineage>
        <taxon>Eukaryota</taxon>
        <taxon>Metazoa</taxon>
        <taxon>Ecdysozoa</taxon>
        <taxon>Arthropoda</taxon>
        <taxon>Crustacea</taxon>
        <taxon>Branchiopoda</taxon>
        <taxon>Diplostraca</taxon>
        <taxon>Cladocera</taxon>
        <taxon>Anomopoda</taxon>
        <taxon>Daphniidae</taxon>
        <taxon>Daphnia</taxon>
        <taxon>Daphnia similis group</taxon>
    </lineage>
</organism>